<dbReference type="GO" id="GO:0046872">
    <property type="term" value="F:metal ion binding"/>
    <property type="evidence" value="ECO:0007669"/>
    <property type="project" value="UniProtKB-KW"/>
</dbReference>
<dbReference type="AlphaFoldDB" id="A0A6B2KYZ2"/>
<dbReference type="GO" id="GO:0016020">
    <property type="term" value="C:membrane"/>
    <property type="evidence" value="ECO:0007669"/>
    <property type="project" value="InterPro"/>
</dbReference>
<dbReference type="InterPro" id="IPR002909">
    <property type="entry name" value="IPT_dom"/>
</dbReference>
<keyword evidence="10" id="KW-0812">Transmembrane</keyword>
<organism evidence="12">
    <name type="scientific">Arcella intermedia</name>
    <dbReference type="NCBI Taxonomy" id="1963864"/>
    <lineage>
        <taxon>Eukaryota</taxon>
        <taxon>Amoebozoa</taxon>
        <taxon>Tubulinea</taxon>
        <taxon>Elardia</taxon>
        <taxon>Arcellinida</taxon>
        <taxon>Sphaerothecina</taxon>
        <taxon>Arcellidae</taxon>
        <taxon>Arcella</taxon>
    </lineage>
</organism>
<feature type="active site" evidence="7">
    <location>
        <position position="199"/>
    </location>
</feature>
<dbReference type="Gene3D" id="2.60.40.10">
    <property type="entry name" value="Immunoglobulins"/>
    <property type="match status" value="1"/>
</dbReference>
<dbReference type="Gene3D" id="3.10.170.20">
    <property type="match status" value="1"/>
</dbReference>
<keyword evidence="5 8" id="KW-0862">Zinc</keyword>
<reference evidence="12" key="1">
    <citation type="journal article" date="2020" name="J. Eukaryot. Microbiol.">
        <title>De novo Sequencing, Assembly and Annotation of the Transcriptome for the Free-Living Testate Amoeba Arcella intermedia.</title>
        <authorList>
            <person name="Ribeiro G.M."/>
            <person name="Porfirio-Sousa A.L."/>
            <person name="Maurer-Alcala X.X."/>
            <person name="Katz L.A."/>
            <person name="Lahr D.J.G."/>
        </authorList>
    </citation>
    <scope>NUCLEOTIDE SEQUENCE</scope>
</reference>
<evidence type="ECO:0000256" key="3">
    <source>
        <dbReference type="ARBA" id="ARBA00022723"/>
    </source>
</evidence>
<dbReference type="FunFam" id="3.90.132.10:FF:000001">
    <property type="entry name" value="leishmanolysin-like peptidase isoform X2"/>
    <property type="match status" value="1"/>
</dbReference>
<dbReference type="InterPro" id="IPR014756">
    <property type="entry name" value="Ig_E-set"/>
</dbReference>
<evidence type="ECO:0000256" key="2">
    <source>
        <dbReference type="ARBA" id="ARBA00022670"/>
    </source>
</evidence>
<dbReference type="GO" id="GO:0006508">
    <property type="term" value="P:proteolysis"/>
    <property type="evidence" value="ECO:0007669"/>
    <property type="project" value="UniProtKB-KW"/>
</dbReference>
<evidence type="ECO:0000256" key="1">
    <source>
        <dbReference type="ARBA" id="ARBA00005860"/>
    </source>
</evidence>
<dbReference type="PANTHER" id="PTHR10942:SF0">
    <property type="entry name" value="LEISHMANOLYSIN-LIKE PEPTIDASE"/>
    <property type="match status" value="1"/>
</dbReference>
<dbReference type="GO" id="GO:0004222">
    <property type="term" value="F:metalloendopeptidase activity"/>
    <property type="evidence" value="ECO:0007669"/>
    <property type="project" value="InterPro"/>
</dbReference>
<feature type="domain" description="IPT/TIG" evidence="11">
    <location>
        <begin position="516"/>
        <end position="571"/>
    </location>
</feature>
<dbReference type="PANTHER" id="PTHR10942">
    <property type="entry name" value="LEISHMANOLYSIN-LIKE PEPTIDASE"/>
    <property type="match status" value="1"/>
</dbReference>
<dbReference type="Gene3D" id="3.90.132.10">
    <property type="entry name" value="Leishmanolysin , domain 2"/>
    <property type="match status" value="1"/>
</dbReference>
<comment type="similarity">
    <text evidence="1">Belongs to the peptidase M8 family.</text>
</comment>
<dbReference type="EMBL" id="GIBP01001014">
    <property type="protein sequence ID" value="NDV29983.1"/>
    <property type="molecule type" value="Transcribed_RNA"/>
</dbReference>
<keyword evidence="3 8" id="KW-0479">Metal-binding</keyword>
<keyword evidence="10" id="KW-0472">Membrane</keyword>
<evidence type="ECO:0000256" key="10">
    <source>
        <dbReference type="SAM" id="Phobius"/>
    </source>
</evidence>
<evidence type="ECO:0000256" key="8">
    <source>
        <dbReference type="PIRSR" id="PIRSR601577-2"/>
    </source>
</evidence>
<evidence type="ECO:0000256" key="5">
    <source>
        <dbReference type="ARBA" id="ARBA00022833"/>
    </source>
</evidence>
<keyword evidence="2" id="KW-0645">Protease</keyword>
<dbReference type="SUPFAM" id="SSF55486">
    <property type="entry name" value="Metalloproteases ('zincins'), catalytic domain"/>
    <property type="match status" value="1"/>
</dbReference>
<evidence type="ECO:0000256" key="7">
    <source>
        <dbReference type="PIRSR" id="PIRSR601577-1"/>
    </source>
</evidence>
<feature type="binding site" evidence="8">
    <location>
        <position position="202"/>
    </location>
    <ligand>
        <name>Zn(2+)</name>
        <dbReference type="ChEBI" id="CHEBI:29105"/>
        <note>catalytic</note>
    </ligand>
</feature>
<evidence type="ECO:0000256" key="4">
    <source>
        <dbReference type="ARBA" id="ARBA00022801"/>
    </source>
</evidence>
<proteinExistence type="inferred from homology"/>
<protein>
    <recommendedName>
        <fullName evidence="11">IPT/TIG domain-containing protein</fullName>
    </recommendedName>
</protein>
<dbReference type="InterPro" id="IPR001577">
    <property type="entry name" value="Peptidase_M8"/>
</dbReference>
<keyword evidence="6 8" id="KW-0482">Metalloprotease</keyword>
<dbReference type="GO" id="GO:0007155">
    <property type="term" value="P:cell adhesion"/>
    <property type="evidence" value="ECO:0007669"/>
    <property type="project" value="InterPro"/>
</dbReference>
<dbReference type="GO" id="GO:0005737">
    <property type="term" value="C:cytoplasm"/>
    <property type="evidence" value="ECO:0007669"/>
    <property type="project" value="TreeGrafter"/>
</dbReference>
<name>A0A6B2KYZ2_9EUKA</name>
<feature type="transmembrane region" description="Helical" evidence="10">
    <location>
        <begin position="623"/>
        <end position="649"/>
    </location>
</feature>
<feature type="binding site" evidence="8">
    <location>
        <position position="198"/>
    </location>
    <ligand>
        <name>Zn(2+)</name>
        <dbReference type="ChEBI" id="CHEBI:29105"/>
        <note>catalytic</note>
    </ligand>
</feature>
<dbReference type="Pfam" id="PF01457">
    <property type="entry name" value="Peptidase_M8"/>
    <property type="match status" value="1"/>
</dbReference>
<evidence type="ECO:0000256" key="6">
    <source>
        <dbReference type="ARBA" id="ARBA00023049"/>
    </source>
</evidence>
<comment type="cofactor">
    <cofactor evidence="8">
        <name>Zn(2+)</name>
        <dbReference type="ChEBI" id="CHEBI:29105"/>
    </cofactor>
    <text evidence="8">Binds 1 zinc ion per subunit.</text>
</comment>
<evidence type="ECO:0000259" key="11">
    <source>
        <dbReference type="Pfam" id="PF01833"/>
    </source>
</evidence>
<feature type="binding site" evidence="8">
    <location>
        <position position="286"/>
    </location>
    <ligand>
        <name>Zn(2+)</name>
        <dbReference type="ChEBI" id="CHEBI:29105"/>
        <note>catalytic</note>
    </ligand>
</feature>
<evidence type="ECO:0000313" key="12">
    <source>
        <dbReference type="EMBL" id="NDV29983.1"/>
    </source>
</evidence>
<keyword evidence="10" id="KW-1133">Transmembrane helix</keyword>
<keyword evidence="4" id="KW-0378">Hydrolase</keyword>
<feature type="region of interest" description="Disordered" evidence="9">
    <location>
        <begin position="1"/>
        <end position="29"/>
    </location>
</feature>
<dbReference type="SUPFAM" id="SSF81296">
    <property type="entry name" value="E set domains"/>
    <property type="match status" value="1"/>
</dbReference>
<sequence length="667" mass="74668">MEHIQSLGNHQMPPVHQNHKLPESSTFLADPPPLFTQPMRIRVNLDNIYDDPKACYKPGDVVPVRNTSHLCRDSDILTQQKVTTLMSLLQEATLFFKNVLLVIPTKNDRLIINSSATEQSFCDGVRIDPSYEFEGVPESEYVLFVTTRPAPTDTTLAYARYCQIDDLGRPIVGIVNFAPHSIDVSPEANVRQIGVIVHEITHALGFSFSQFQIGFIKWNWNGNSWVYSRVPTQQILKTDDYPGIGHTVIRVMTPAVRDAARRHFGCDSLDGAELEDGGGAGTAYSHWEQRVFRNEYMTGTSTPFPAYSNITFSLFKDMGWYDVQHNNTYTQNLDPFLWGKNMGCDFVNGDCKKWPLTGENEGYRCTEESPKGQCRFDMRGWAQCNIPFQNVLDDGCNFYESSSRTSCQYDTKFLRMTMDAGEYHGSHSKCFHSSLARFPSLLNSFFRSPQASTMQCYATSCSSLTKAKVGVEGVWYDCPYEGGEIYPINFGGSIHCNPRVADVLCSNANEDDDSWPTVTKVIPRKTTPGSVITVAGTNFKQNITKTKLNSVPCENIVLSETEMQVTVPSEEQFSSVEILGLFYGRFSVIVEDDQGRNAHLKDSVIVSISPKGSSTHAFLSRNGLSVVVSNIIAGVICLIWLCGCVGYCWKVVPTFERKYVYNSVNIS</sequence>
<accession>A0A6B2KYZ2</accession>
<dbReference type="InterPro" id="IPR013783">
    <property type="entry name" value="Ig-like_fold"/>
</dbReference>
<evidence type="ECO:0000256" key="9">
    <source>
        <dbReference type="SAM" id="MobiDB-lite"/>
    </source>
</evidence>
<dbReference type="Pfam" id="PF01833">
    <property type="entry name" value="TIG"/>
    <property type="match status" value="1"/>
</dbReference>